<gene>
    <name evidence="1" type="ORF">OBBRIDRAFT_755931</name>
</gene>
<sequence length="600" mass="66987">MVNRQPYRGSARTLVISMDVGTTFSGVGYSILDPGEVPKIMGVRRFPGQEDMAGSSKIPSILYYDKFGSLKAIGAEALSSSIVDKALEEDWFKVEWFKLRLRPDSMASVSKDSQFARMATLPHNKTIDDVLADFYSYLYNCTRRFILETHPSGQVLWDSLARECVFILSHPNGWEGAQQAQMRRAAIRAGLAPDSPEGYERIQFVTEGEASVHFCVVNDTASEAIKDKETIMVIDAGGGTVDISTYSVKVDGDQMSMAEISPPECIFDGSATITFRTREYLLKKLCGSRYGSEDQVADMVTIFDKWTKHLFRDDAETSYIRFGSLRDRDAAYGIRNGQISLSGTDVASLFEPSVAGIKEAIRRQCQSTQTPISKGLLVGGFAASPWLFKKLQVFATEVGLDLSRPDTHTNKAVAEGAVAFYIDHFVSARMARFTYGTECTRPFNSDDLEHISRERKTYIDNDGRKKVPYAFSAILKKGTRVSEEQEFSRSYNFVSVERMTQIAANIVCYRGSMGNPRWVDVEPNTFKTLCTVSANVSDVPMKPLYGPRGDYYKFEIDIVLLFGLTELKAQLRWVDEGKEKRCPAAVVFEKDDGLEMSSAP</sequence>
<organism evidence="1 2">
    <name type="scientific">Obba rivulosa</name>
    <dbReference type="NCBI Taxonomy" id="1052685"/>
    <lineage>
        <taxon>Eukaryota</taxon>
        <taxon>Fungi</taxon>
        <taxon>Dikarya</taxon>
        <taxon>Basidiomycota</taxon>
        <taxon>Agaricomycotina</taxon>
        <taxon>Agaricomycetes</taxon>
        <taxon>Polyporales</taxon>
        <taxon>Gelatoporiaceae</taxon>
        <taxon>Obba</taxon>
    </lineage>
</organism>
<protein>
    <submittedName>
        <fullName evidence="1">Uncharacterized protein</fullName>
    </submittedName>
</protein>
<keyword evidence="2" id="KW-1185">Reference proteome</keyword>
<dbReference type="Gene3D" id="3.30.420.40">
    <property type="match status" value="2"/>
</dbReference>
<dbReference type="Gene3D" id="3.90.640.10">
    <property type="entry name" value="Actin, Chain A, domain 4"/>
    <property type="match status" value="1"/>
</dbReference>
<dbReference type="EMBL" id="KV722417">
    <property type="protein sequence ID" value="OCH89886.1"/>
    <property type="molecule type" value="Genomic_DNA"/>
</dbReference>
<dbReference type="CDD" id="cd10170">
    <property type="entry name" value="ASKHA_NBD_HSP70"/>
    <property type="match status" value="1"/>
</dbReference>
<reference evidence="1 2" key="1">
    <citation type="submission" date="2016-07" db="EMBL/GenBank/DDBJ databases">
        <title>Draft genome of the white-rot fungus Obba rivulosa 3A-2.</title>
        <authorList>
            <consortium name="DOE Joint Genome Institute"/>
            <person name="Miettinen O."/>
            <person name="Riley R."/>
            <person name="Acob R."/>
            <person name="Barry K."/>
            <person name="Cullen D."/>
            <person name="De Vries R."/>
            <person name="Hainaut M."/>
            <person name="Hatakka A."/>
            <person name="Henrissat B."/>
            <person name="Hilden K."/>
            <person name="Kuo R."/>
            <person name="Labutti K."/>
            <person name="Lipzen A."/>
            <person name="Makela M.R."/>
            <person name="Sandor L."/>
            <person name="Spatafora J.W."/>
            <person name="Grigoriev I.V."/>
            <person name="Hibbett D.S."/>
        </authorList>
    </citation>
    <scope>NUCLEOTIDE SEQUENCE [LARGE SCALE GENOMIC DNA]</scope>
    <source>
        <strain evidence="1 2">3A-2</strain>
    </source>
</reference>
<dbReference type="PANTHER" id="PTHR14187">
    <property type="entry name" value="ALPHA KINASE/ELONGATION FACTOR 2 KINASE"/>
    <property type="match status" value="1"/>
</dbReference>
<proteinExistence type="predicted"/>
<accession>A0A8E2ASN9</accession>
<dbReference type="InterPro" id="IPR043129">
    <property type="entry name" value="ATPase_NBD"/>
</dbReference>
<dbReference type="Proteomes" id="UP000250043">
    <property type="component" value="Unassembled WGS sequence"/>
</dbReference>
<dbReference type="AlphaFoldDB" id="A0A8E2ASN9"/>
<dbReference type="OrthoDB" id="2963168at2759"/>
<evidence type="ECO:0000313" key="1">
    <source>
        <dbReference type="EMBL" id="OCH89886.1"/>
    </source>
</evidence>
<dbReference type="PANTHER" id="PTHR14187:SF5">
    <property type="entry name" value="HEAT SHOCK 70 KDA PROTEIN 12A"/>
    <property type="match status" value="1"/>
</dbReference>
<evidence type="ECO:0000313" key="2">
    <source>
        <dbReference type="Proteomes" id="UP000250043"/>
    </source>
</evidence>
<dbReference type="SUPFAM" id="SSF53067">
    <property type="entry name" value="Actin-like ATPase domain"/>
    <property type="match status" value="2"/>
</dbReference>
<name>A0A8E2ASN9_9APHY</name>